<accession>A0A481YN94</accession>
<sequence>MSNKFKILFYKSNDNIHEIFFDIVDKEDIYYKYKDYIFKLVNEYKNSQYKEVLYECLVDQQDTINILIFNYNIEVGKIYIKVETEIEQRDDLLDILSKF</sequence>
<reference evidence="1" key="1">
    <citation type="journal article" date="2019" name="MBio">
        <title>Virus Genomes from Deep Sea Sediments Expand the Ocean Megavirome and Support Independent Origins of Viral Gigantism.</title>
        <authorList>
            <person name="Backstrom D."/>
            <person name="Yutin N."/>
            <person name="Jorgensen S.L."/>
            <person name="Dharamshi J."/>
            <person name="Homa F."/>
            <person name="Zaremba-Niedwiedzka K."/>
            <person name="Spang A."/>
            <person name="Wolf Y.I."/>
            <person name="Koonin E.V."/>
            <person name="Ettema T.J."/>
        </authorList>
    </citation>
    <scope>NUCLEOTIDE SEQUENCE</scope>
</reference>
<organism evidence="1">
    <name type="scientific">Pithovirus LCDPAC02</name>
    <dbReference type="NCBI Taxonomy" id="2506601"/>
    <lineage>
        <taxon>Viruses</taxon>
        <taxon>Pithoviruses</taxon>
    </lineage>
</organism>
<proteinExistence type="predicted"/>
<protein>
    <submittedName>
        <fullName evidence="1">Uncharacterized protein</fullName>
    </submittedName>
</protein>
<evidence type="ECO:0000313" key="1">
    <source>
        <dbReference type="EMBL" id="QBK84813.1"/>
    </source>
</evidence>
<gene>
    <name evidence="1" type="ORF">LCDPAC02_00120</name>
</gene>
<dbReference type="EMBL" id="MK500299">
    <property type="protein sequence ID" value="QBK84813.1"/>
    <property type="molecule type" value="Genomic_DNA"/>
</dbReference>
<name>A0A481YN94_9VIRU</name>